<keyword evidence="3" id="KW-0808">Transferase</keyword>
<evidence type="ECO:0000256" key="1">
    <source>
        <dbReference type="SAM" id="Phobius"/>
    </source>
</evidence>
<feature type="domain" description="Acyltransferase 3" evidence="2">
    <location>
        <begin position="18"/>
        <end position="337"/>
    </location>
</feature>
<dbReference type="RefSeq" id="WP_200593586.1">
    <property type="nucleotide sequence ID" value="NZ_JAEPBG010000007.1"/>
</dbReference>
<evidence type="ECO:0000313" key="4">
    <source>
        <dbReference type="Proteomes" id="UP000622890"/>
    </source>
</evidence>
<feature type="transmembrane region" description="Helical" evidence="1">
    <location>
        <begin position="86"/>
        <end position="105"/>
    </location>
</feature>
<feature type="transmembrane region" description="Helical" evidence="1">
    <location>
        <begin position="214"/>
        <end position="232"/>
    </location>
</feature>
<keyword evidence="4" id="KW-1185">Reference proteome</keyword>
<evidence type="ECO:0000313" key="3">
    <source>
        <dbReference type="EMBL" id="MBK4736279.1"/>
    </source>
</evidence>
<gene>
    <name evidence="3" type="ORF">JJB74_16775</name>
</gene>
<keyword evidence="1" id="KW-0812">Transmembrane</keyword>
<dbReference type="PANTHER" id="PTHR23028">
    <property type="entry name" value="ACETYLTRANSFERASE"/>
    <property type="match status" value="1"/>
</dbReference>
<comment type="caution">
    <text evidence="3">The sequence shown here is derived from an EMBL/GenBank/DDBJ whole genome shotgun (WGS) entry which is preliminary data.</text>
</comment>
<keyword evidence="1" id="KW-1133">Transmembrane helix</keyword>
<dbReference type="GO" id="GO:0000271">
    <property type="term" value="P:polysaccharide biosynthetic process"/>
    <property type="evidence" value="ECO:0007669"/>
    <property type="project" value="TreeGrafter"/>
</dbReference>
<name>A0A934SVC8_9BURK</name>
<dbReference type="Pfam" id="PF01757">
    <property type="entry name" value="Acyl_transf_3"/>
    <property type="match status" value="1"/>
</dbReference>
<feature type="transmembrane region" description="Helical" evidence="1">
    <location>
        <begin position="264"/>
        <end position="285"/>
    </location>
</feature>
<protein>
    <submittedName>
        <fullName evidence="3">Acyltransferase</fullName>
    </submittedName>
</protein>
<dbReference type="Proteomes" id="UP000622890">
    <property type="component" value="Unassembled WGS sequence"/>
</dbReference>
<dbReference type="AlphaFoldDB" id="A0A934SVC8"/>
<dbReference type="EMBL" id="JAEPBG010000007">
    <property type="protein sequence ID" value="MBK4736279.1"/>
    <property type="molecule type" value="Genomic_DNA"/>
</dbReference>
<dbReference type="InterPro" id="IPR050879">
    <property type="entry name" value="Acyltransferase_3"/>
</dbReference>
<proteinExistence type="predicted"/>
<sequence length="358" mass="39447">MPRPNHTVLTMSAGLSLYLDLLRILAALAVLLYHLWPQMFPGFPLPWPGHSAVIVFFVLSGFMIAHVTHRPGATLRTYAQQRAARILSVALPALLLSAVIAPLAGDHSLHSSGPMTFSATQFAQRLFASLFFISQSWKLDLLPPYNPPYWSLCYEVWYYVIYGFWRLGPRRWRVPLALGAALCAGPRALLLMPVWLLGVAVYHAQGAALRLSRDAALALFWGSALAAFLVFWCDLGRASLALLQPHWPNAQQALLESARFGGDYLLGLAVAAHFLAAAALGDMLAALRVAGTALRGLASYTYSAYLFHMPLAVLLWNGLGLHAATFFALALLFLLFVLGNCTERQLPFYRRMLARNTV</sequence>
<accession>A0A934SVC8</accession>
<dbReference type="GO" id="GO:0016020">
    <property type="term" value="C:membrane"/>
    <property type="evidence" value="ECO:0007669"/>
    <property type="project" value="TreeGrafter"/>
</dbReference>
<keyword evidence="1" id="KW-0472">Membrane</keyword>
<organism evidence="3 4">
    <name type="scientific">Noviherbaspirillum pedocola</name>
    <dbReference type="NCBI Taxonomy" id="2801341"/>
    <lineage>
        <taxon>Bacteria</taxon>
        <taxon>Pseudomonadati</taxon>
        <taxon>Pseudomonadota</taxon>
        <taxon>Betaproteobacteria</taxon>
        <taxon>Burkholderiales</taxon>
        <taxon>Oxalobacteraceae</taxon>
        <taxon>Noviherbaspirillum</taxon>
    </lineage>
</organism>
<reference evidence="3" key="1">
    <citation type="submission" date="2021-01" db="EMBL/GenBank/DDBJ databases">
        <title>Genome sequence of strain Noviherbaspirillum sp. DKR-6.</title>
        <authorList>
            <person name="Chaudhary D.K."/>
        </authorList>
    </citation>
    <scope>NUCLEOTIDE SEQUENCE</scope>
    <source>
        <strain evidence="3">DKR-6</strain>
    </source>
</reference>
<dbReference type="GO" id="GO:0016747">
    <property type="term" value="F:acyltransferase activity, transferring groups other than amino-acyl groups"/>
    <property type="evidence" value="ECO:0007669"/>
    <property type="project" value="InterPro"/>
</dbReference>
<feature type="transmembrane region" description="Helical" evidence="1">
    <location>
        <begin position="47"/>
        <end position="65"/>
    </location>
</feature>
<keyword evidence="3" id="KW-0012">Acyltransferase</keyword>
<feature type="transmembrane region" description="Helical" evidence="1">
    <location>
        <begin position="12"/>
        <end position="35"/>
    </location>
</feature>
<dbReference type="InterPro" id="IPR002656">
    <property type="entry name" value="Acyl_transf_3_dom"/>
</dbReference>
<feature type="transmembrane region" description="Helical" evidence="1">
    <location>
        <begin position="149"/>
        <end position="165"/>
    </location>
</feature>
<feature type="transmembrane region" description="Helical" evidence="1">
    <location>
        <begin position="322"/>
        <end position="342"/>
    </location>
</feature>
<feature type="transmembrane region" description="Helical" evidence="1">
    <location>
        <begin position="177"/>
        <end position="202"/>
    </location>
</feature>
<dbReference type="PANTHER" id="PTHR23028:SF53">
    <property type="entry name" value="ACYL_TRANSF_3 DOMAIN-CONTAINING PROTEIN"/>
    <property type="match status" value="1"/>
</dbReference>
<evidence type="ECO:0000259" key="2">
    <source>
        <dbReference type="Pfam" id="PF01757"/>
    </source>
</evidence>